<gene>
    <name evidence="1" type="ORF">SULPSESMR1_04624</name>
</gene>
<protein>
    <submittedName>
        <fullName evidence="1">Allergen V5/Tpx-1 related</fullName>
    </submittedName>
</protein>
<keyword evidence="2" id="KW-1185">Reference proteome</keyword>
<dbReference type="EMBL" id="CP022416">
    <property type="protein sequence ID" value="ASM74325.1"/>
    <property type="molecule type" value="Genomic_DNA"/>
</dbReference>
<evidence type="ECO:0000313" key="2">
    <source>
        <dbReference type="Proteomes" id="UP000199754"/>
    </source>
</evidence>
<dbReference type="RefSeq" id="WP_089422397.1">
    <property type="nucleotide sequence ID" value="NZ_CP022416.1"/>
</dbReference>
<dbReference type="KEGG" id="spse:SULPSESMR1_04624"/>
<sequence>MLSDTFVFAAFDGGDHIVVDLEAWGRIELQGFGYGDTSGAMAQFEQVGGDVVFYDQDVTVTLRDVQLADITAQMLVLV</sequence>
<proteinExistence type="predicted"/>
<accession>A0A221K5T3</accession>
<dbReference type="AlphaFoldDB" id="A0A221K5T3"/>
<name>A0A221K5T3_9RHOB</name>
<dbReference type="Proteomes" id="UP000199754">
    <property type="component" value="Plasmid pSMR1-1"/>
</dbReference>
<evidence type="ECO:0000313" key="1">
    <source>
        <dbReference type="EMBL" id="ASM74325.1"/>
    </source>
</evidence>
<organism evidence="1 2">
    <name type="scientific">Pseudosulfitobacter pseudonitzschiae</name>
    <dbReference type="NCBI Taxonomy" id="1402135"/>
    <lineage>
        <taxon>Bacteria</taxon>
        <taxon>Pseudomonadati</taxon>
        <taxon>Pseudomonadota</taxon>
        <taxon>Alphaproteobacteria</taxon>
        <taxon>Rhodobacterales</taxon>
        <taxon>Roseobacteraceae</taxon>
        <taxon>Pseudosulfitobacter</taxon>
    </lineage>
</organism>
<dbReference type="OrthoDB" id="9342475at2"/>
<geneLocation type="plasmid" evidence="1 2">
    <name>pSMR1-1</name>
</geneLocation>
<reference evidence="1 2" key="1">
    <citation type="submission" date="2017-07" db="EMBL/GenBank/DDBJ databases">
        <title>Genome Sequence of Sulfitobacter pseudonitzschiae Strain SMR1 Isolated from a culture of the Diatom Skeletonema marinoi.</title>
        <authorList>
            <person name="Topel M."/>
            <person name="Pinder M.I.M."/>
            <person name="Johansson O.N."/>
            <person name="Kourtchenko O."/>
            <person name="Godhe A."/>
            <person name="Clarke A.K."/>
        </authorList>
    </citation>
    <scope>NUCLEOTIDE SEQUENCE [LARGE SCALE GENOMIC DNA]</scope>
    <source>
        <strain evidence="1 2">SMR1</strain>
        <plasmid evidence="1 2">pSMR1-1</plasmid>
    </source>
</reference>
<keyword evidence="1" id="KW-0614">Plasmid</keyword>